<name>A0A7J6TKA0_PEROL</name>
<organism evidence="3 4">
    <name type="scientific">Perkinsus olseni</name>
    <name type="common">Perkinsus atlanticus</name>
    <dbReference type="NCBI Taxonomy" id="32597"/>
    <lineage>
        <taxon>Eukaryota</taxon>
        <taxon>Sar</taxon>
        <taxon>Alveolata</taxon>
        <taxon>Perkinsozoa</taxon>
        <taxon>Perkinsea</taxon>
        <taxon>Perkinsida</taxon>
        <taxon>Perkinsidae</taxon>
        <taxon>Perkinsus</taxon>
    </lineage>
</organism>
<evidence type="ECO:0000313" key="2">
    <source>
        <dbReference type="EMBL" id="KAF4733897.1"/>
    </source>
</evidence>
<dbReference type="Proteomes" id="UP000553632">
    <property type="component" value="Unassembled WGS sequence"/>
</dbReference>
<reference evidence="4 5" key="1">
    <citation type="submission" date="2020-04" db="EMBL/GenBank/DDBJ databases">
        <title>Perkinsus olseni comparative genomics.</title>
        <authorList>
            <person name="Bogema D.R."/>
        </authorList>
    </citation>
    <scope>NUCLEOTIDE SEQUENCE [LARGE SCALE GENOMIC DNA]</scope>
    <source>
        <strain evidence="2">ATCC PRA-205</strain>
        <strain evidence="3 4">ATCC PRA-207</strain>
    </source>
</reference>
<proteinExistence type="predicted"/>
<dbReference type="EMBL" id="JABANM010013712">
    <property type="protein sequence ID" value="KAF4733897.1"/>
    <property type="molecule type" value="Genomic_DNA"/>
</dbReference>
<evidence type="ECO:0000313" key="3">
    <source>
        <dbReference type="EMBL" id="KAF4745668.1"/>
    </source>
</evidence>
<evidence type="ECO:0000313" key="4">
    <source>
        <dbReference type="Proteomes" id="UP000553632"/>
    </source>
</evidence>
<accession>A0A7J6TKA0</accession>
<keyword evidence="1" id="KW-0175">Coiled coil</keyword>
<dbReference type="AlphaFoldDB" id="A0A7J6TKA0"/>
<comment type="caution">
    <text evidence="3">The sequence shown here is derived from an EMBL/GenBank/DDBJ whole genome shotgun (WGS) entry which is preliminary data.</text>
</comment>
<keyword evidence="4" id="KW-1185">Reference proteome</keyword>
<evidence type="ECO:0000313" key="5">
    <source>
        <dbReference type="Proteomes" id="UP000574390"/>
    </source>
</evidence>
<dbReference type="Proteomes" id="UP000574390">
    <property type="component" value="Unassembled WGS sequence"/>
</dbReference>
<feature type="coiled-coil region" evidence="1">
    <location>
        <begin position="43"/>
        <end position="184"/>
    </location>
</feature>
<sequence length="194" mass="22931">MSERCSKLDDDDGEEEVESVLMELTLRAAGEEPNDYVRWRQLLEGQRLELQVLRERRAGAEGELLASVHQLYERELRVIERDIHIIEDDIRRTRDELKEETSRDSQLQAGLMRLREEREQEAAELRAMALEAEQWGDETRQQLSKVVQEYSEQQAKLAALKADLEDRKKNGSELRRQVKKLDDDMRRLVYQHDI</sequence>
<protein>
    <submittedName>
        <fullName evidence="3">Uncharacterized protein</fullName>
    </submittedName>
</protein>
<dbReference type="EMBL" id="JABANO010010124">
    <property type="protein sequence ID" value="KAF4745668.1"/>
    <property type="molecule type" value="Genomic_DNA"/>
</dbReference>
<evidence type="ECO:0000256" key="1">
    <source>
        <dbReference type="SAM" id="Coils"/>
    </source>
</evidence>
<gene>
    <name evidence="2" type="ORF">FOZ62_004253</name>
    <name evidence="3" type="ORF">FOZ63_029692</name>
</gene>